<keyword evidence="2" id="KW-0378">Hydrolase</keyword>
<dbReference type="Gene3D" id="3.90.1640.30">
    <property type="match status" value="1"/>
</dbReference>
<accession>L0HBX5</accession>
<reference evidence="2 3" key="2">
    <citation type="journal article" date="2014" name="Genome Announc.">
        <title>Complete Genome Sequence of Methanoregula formicica SMSPT, a Mesophilic Hydrogenotrophic Methanogen Isolated from a Methanogenic Upflow Anaerobic Sludge Blanket Reactor.</title>
        <authorList>
            <person name="Yamamoto K."/>
            <person name="Tamaki H."/>
            <person name="Cadillo-Quiroz H."/>
            <person name="Imachi H."/>
            <person name="Kyrpides N."/>
            <person name="Woyke T."/>
            <person name="Goodwin L."/>
            <person name="Zinder S.H."/>
            <person name="Kamagata Y."/>
            <person name="Liu W.T."/>
        </authorList>
    </citation>
    <scope>NUCLEOTIDE SEQUENCE [LARGE SCALE GENOMIC DNA]</scope>
    <source>
        <strain evidence="3">DSM 22288 / NBRC 105244 / SMSP</strain>
    </source>
</reference>
<dbReference type="Pfam" id="PF02272">
    <property type="entry name" value="DHHA1"/>
    <property type="match status" value="1"/>
</dbReference>
<dbReference type="InterPro" id="IPR038763">
    <property type="entry name" value="DHH_sf"/>
</dbReference>
<reference evidence="3" key="1">
    <citation type="submission" date="2011-12" db="EMBL/GenBank/DDBJ databases">
        <title>Complete sequence of Methanoregula formicicum SMSP.</title>
        <authorList>
            <person name="Lucas S."/>
            <person name="Han J."/>
            <person name="Lapidus A."/>
            <person name="Cheng J.-F."/>
            <person name="Goodwin L."/>
            <person name="Pitluck S."/>
            <person name="Peters L."/>
            <person name="Ovchinnikova G."/>
            <person name="Teshima H."/>
            <person name="Detter J.C."/>
            <person name="Han C."/>
            <person name="Tapia R."/>
            <person name="Land M."/>
            <person name="Hauser L."/>
            <person name="Kyrpides N."/>
            <person name="Ivanova N."/>
            <person name="Pagani I."/>
            <person name="Imachi H."/>
            <person name="Tamaki H."/>
            <person name="Sekiguchi Y."/>
            <person name="Kamagata Y."/>
            <person name="Cadillo-Quiroz H."/>
            <person name="Zinder S."/>
            <person name="Liu W.-T."/>
            <person name="Woyke T."/>
        </authorList>
    </citation>
    <scope>NUCLEOTIDE SEQUENCE [LARGE SCALE GENOMIC DNA]</scope>
    <source>
        <strain evidence="3">DSM 22288 / NBRC 105244 / SMSP</strain>
    </source>
</reference>
<organism evidence="2 3">
    <name type="scientific">Methanoregula formicica (strain DSM 22288 / NBRC 105244 / SMSP)</name>
    <dbReference type="NCBI Taxonomy" id="593750"/>
    <lineage>
        <taxon>Archaea</taxon>
        <taxon>Methanobacteriati</taxon>
        <taxon>Methanobacteriota</taxon>
        <taxon>Stenosarchaea group</taxon>
        <taxon>Methanomicrobia</taxon>
        <taxon>Methanomicrobiales</taxon>
        <taxon>Methanoregulaceae</taxon>
        <taxon>Methanoregula</taxon>
    </lineage>
</organism>
<dbReference type="AlphaFoldDB" id="L0HBX5"/>
<keyword evidence="2" id="KW-0269">Exonuclease</keyword>
<dbReference type="GO" id="GO:0003676">
    <property type="term" value="F:nucleic acid binding"/>
    <property type="evidence" value="ECO:0007669"/>
    <property type="project" value="InterPro"/>
</dbReference>
<keyword evidence="2" id="KW-0540">Nuclease</keyword>
<name>L0HBX5_METFS</name>
<protein>
    <submittedName>
        <fullName evidence="2">Single-stranded DNA-specific exonuclease</fullName>
    </submittedName>
</protein>
<dbReference type="FunCoup" id="L0HBX5">
    <property type="interactions" value="7"/>
</dbReference>
<dbReference type="GeneID" id="14309136"/>
<dbReference type="EMBL" id="CP003167">
    <property type="protein sequence ID" value="AGB01535.1"/>
    <property type="molecule type" value="Genomic_DNA"/>
</dbReference>
<evidence type="ECO:0000313" key="2">
    <source>
        <dbReference type="EMBL" id="AGB01535.1"/>
    </source>
</evidence>
<dbReference type="InterPro" id="IPR003156">
    <property type="entry name" value="DHHA1_dom"/>
</dbReference>
<dbReference type="InParanoid" id="L0HBX5"/>
<dbReference type="PANTHER" id="PTHR30255:SF2">
    <property type="entry name" value="SINGLE-STRANDED-DNA-SPECIFIC EXONUCLEASE RECJ"/>
    <property type="match status" value="1"/>
</dbReference>
<sequence length="413" mass="43975">MSVSLESQAATVAAQIRRQEFVEVLAHHDADGIAAASILCHAMLRAGIRFRLRVRQDVTAADIPAESAYLLCDIGAGIADLPKATMVVDHHLPLFTGEFQANPRLAGIDGDRELSAAGTAYIVAQQMGDNRDLAGLVIPGIIGDGQEIRGRNLAIFNEAISNGIIVPDRGLLLPGRDMVERWYTATHPYLDGISGSEQLIADMIDESRDQTKADEPLRLDTLVSRVVLEAAPKATLAGLESIWGDTYHLQREVIEDAHALTAVIDACGKTGNGDIGASLCLRSSHDIDRAWEIARQHRVRIIDAVKSASPYEGIMGVYEVKDTSVASDVADILCRDIPATCPVLVFAKTPGGSLCRISARNPKGCTVELGPKVRAIAEACGGNGGGHTLRAGATIPCEKIAEFAHGWQEAVAA</sequence>
<dbReference type="KEGG" id="mfo:Metfor_0463"/>
<dbReference type="HOGENOM" id="CLU_042622_0_0_2"/>
<dbReference type="SUPFAM" id="SSF64182">
    <property type="entry name" value="DHH phosphoesterases"/>
    <property type="match status" value="1"/>
</dbReference>
<dbReference type="GO" id="GO:0004527">
    <property type="term" value="F:exonuclease activity"/>
    <property type="evidence" value="ECO:0007669"/>
    <property type="project" value="UniProtKB-KW"/>
</dbReference>
<proteinExistence type="predicted"/>
<evidence type="ECO:0000259" key="1">
    <source>
        <dbReference type="Pfam" id="PF02272"/>
    </source>
</evidence>
<dbReference type="InterPro" id="IPR051673">
    <property type="entry name" value="SSDNA_exonuclease_RecJ"/>
</dbReference>
<dbReference type="RefSeq" id="WP_015284499.1">
    <property type="nucleotide sequence ID" value="NC_019943.1"/>
</dbReference>
<gene>
    <name evidence="2" type="ordered locus">Metfor_0463</name>
</gene>
<dbReference type="PANTHER" id="PTHR30255">
    <property type="entry name" value="SINGLE-STRANDED-DNA-SPECIFIC EXONUCLEASE RECJ"/>
    <property type="match status" value="1"/>
</dbReference>
<keyword evidence="3" id="KW-1185">Reference proteome</keyword>
<dbReference type="STRING" id="593750.Metfor_0463"/>
<dbReference type="Proteomes" id="UP000010824">
    <property type="component" value="Chromosome"/>
</dbReference>
<dbReference type="eggNOG" id="arCOG00427">
    <property type="taxonomic scope" value="Archaea"/>
</dbReference>
<evidence type="ECO:0000313" key="3">
    <source>
        <dbReference type="Proteomes" id="UP000010824"/>
    </source>
</evidence>
<feature type="domain" description="DHHA1" evidence="1">
    <location>
        <begin position="322"/>
        <end position="405"/>
    </location>
</feature>